<feature type="compositionally biased region" description="Low complexity" evidence="1">
    <location>
        <begin position="93"/>
        <end position="105"/>
    </location>
</feature>
<dbReference type="EC" id="1.10.2.2" evidence="2"/>
<evidence type="ECO:0000313" key="2">
    <source>
        <dbReference type="EMBL" id="CAA9276236.1"/>
    </source>
</evidence>
<feature type="region of interest" description="Disordered" evidence="1">
    <location>
        <begin position="258"/>
        <end position="287"/>
    </location>
</feature>
<feature type="non-terminal residue" evidence="2">
    <location>
        <position position="1"/>
    </location>
</feature>
<feature type="region of interest" description="Disordered" evidence="1">
    <location>
        <begin position="200"/>
        <end position="224"/>
    </location>
</feature>
<evidence type="ECO:0000256" key="1">
    <source>
        <dbReference type="SAM" id="MobiDB-lite"/>
    </source>
</evidence>
<reference evidence="2" key="1">
    <citation type="submission" date="2020-02" db="EMBL/GenBank/DDBJ databases">
        <authorList>
            <person name="Meier V. D."/>
        </authorList>
    </citation>
    <scope>NUCLEOTIDE SEQUENCE</scope>
    <source>
        <strain evidence="2">AVDCRST_MAG10</strain>
    </source>
</reference>
<protein>
    <submittedName>
        <fullName evidence="2">Ubiquinol-cytochrome C reductase, cytochrome B subunit</fullName>
        <ecNumber evidence="2">1.10.2.2</ecNumber>
    </submittedName>
</protein>
<gene>
    <name evidence="2" type="ORF">AVDCRST_MAG10-3603</name>
</gene>
<dbReference type="AlphaFoldDB" id="A0A6J4JCL7"/>
<proteinExistence type="predicted"/>
<feature type="region of interest" description="Disordered" evidence="1">
    <location>
        <begin position="344"/>
        <end position="485"/>
    </location>
</feature>
<feature type="compositionally biased region" description="Pro residues" evidence="1">
    <location>
        <begin position="476"/>
        <end position="485"/>
    </location>
</feature>
<feature type="region of interest" description="Disordered" evidence="1">
    <location>
        <begin position="1"/>
        <end position="27"/>
    </location>
</feature>
<feature type="compositionally biased region" description="Basic residues" evidence="1">
    <location>
        <begin position="362"/>
        <end position="375"/>
    </location>
</feature>
<feature type="compositionally biased region" description="Basic residues" evidence="1">
    <location>
        <begin position="458"/>
        <end position="475"/>
    </location>
</feature>
<dbReference type="GO" id="GO:0016491">
    <property type="term" value="F:oxidoreductase activity"/>
    <property type="evidence" value="ECO:0007669"/>
    <property type="project" value="UniProtKB-KW"/>
</dbReference>
<sequence>DPPPVPMGRRAAGGLQLLPEGPRQDLPRPLVVHGRRDRHVLLRDPGGHRGVPDVLLRAGVRRGRLPRPVQGARGHDHVGRLRVLPRHQLRGAVGAGDAPDAPLGRPDLHGRPGRAHVPGVLHRRLPPAPGAQLDHRREPVRHVDDERLLRLLPARRPAVGHRRAGGVLDRPLDPGGGGVPGLPVLRWRVPQHRVHHPVLRPPCAPVAGRHRRPAGRPPGHPVAAEAHPVQGAGPHRGQHRGLPSVALVRGQVHRSVLHRHRGHRRPGWAGPDQPGVAVRALRPDPGVGRDRRVAARLVRGVARRGPADLPGMGDPRPGPHHRQPLLPGRGAARADVRRALPLAVPGAAVHQGRRPPQPARPPPRRAGPHRPRRGHAVLLHDPVHRRGQRRAGVGVQGGPGVDHQPVPRHHLRGPGGGVLRDPQRLPVPRPGQGPPLRRLGRRPDPPHPLGRLRGDRRARARSARRRHPRRPRHRGLPPPPTPTVL</sequence>
<feature type="region of interest" description="Disordered" evidence="1">
    <location>
        <begin position="302"/>
        <end position="327"/>
    </location>
</feature>
<feature type="non-terminal residue" evidence="2">
    <location>
        <position position="485"/>
    </location>
</feature>
<feature type="region of interest" description="Disordered" evidence="1">
    <location>
        <begin position="93"/>
        <end position="112"/>
    </location>
</feature>
<keyword evidence="2" id="KW-0560">Oxidoreductase</keyword>
<accession>A0A6J4JCL7</accession>
<dbReference type="EMBL" id="CADCTB010000216">
    <property type="protein sequence ID" value="CAA9276236.1"/>
    <property type="molecule type" value="Genomic_DNA"/>
</dbReference>
<organism evidence="2">
    <name type="scientific">uncultured Acidimicrobiales bacterium</name>
    <dbReference type="NCBI Taxonomy" id="310071"/>
    <lineage>
        <taxon>Bacteria</taxon>
        <taxon>Bacillati</taxon>
        <taxon>Actinomycetota</taxon>
        <taxon>Acidimicrobiia</taxon>
        <taxon>Acidimicrobiales</taxon>
        <taxon>environmental samples</taxon>
    </lineage>
</organism>
<name>A0A6J4JCL7_9ACTN</name>